<reference evidence="1" key="1">
    <citation type="journal article" date="2017" name="Appl. Environ. Microbiol.">
        <title>Molecular characterization of an Endozoicomonas-like organism causing infection in king scallop Pecten maximus L.</title>
        <authorList>
            <person name="Cano I."/>
            <person name="van Aerle R."/>
            <person name="Ross S."/>
            <person name="Verner-Jeffreys D.W."/>
            <person name="Paley R.K."/>
            <person name="Rimmer G."/>
            <person name="Ryder D."/>
            <person name="Hooper P."/>
            <person name="Stone D."/>
            <person name="Feist S.W."/>
        </authorList>
    </citation>
    <scope>NUCLEOTIDE SEQUENCE</scope>
</reference>
<comment type="caution">
    <text evidence="1">The sequence shown here is derived from an EMBL/GenBank/DDBJ whole genome shotgun (WGS) entry which is preliminary data.</text>
</comment>
<gene>
    <name evidence="1" type="ORF">CI610_03704</name>
</gene>
<sequence>MTISIKNSFKKSLFKELLYAVSFLYSLFAYSGGFDDSFLHEIEKYDSQHPLILVLSPEEWFYNEDYEENKHIQEQLSQWQKEDKIKIIYLTDNEPASSLMEDFLNRTAHSHLPPDIVISSSSAGKTGIYNISTLDKNHISVIYPSQSLKNFQSGSVSMKLDSLNQRTIYYLMVGNYNWCMHFECLSDNGFRKLLLENDIPISDRTPTTYSAYPSDAVITALSFDTSLDQKQQETMPKLIATYFGSLVRHIYTTDHSDHWLYLFFPTTHEALCFALLPEIFDQSTTLFINLIKNNSYTSTSSLTIPFTQKRFAFPPLPASVTDHDLREDLSKNLWPLPKNIYKTQTKTYSSGLQSLKESLTESLNFIHSHPK</sequence>
<name>A0A2H9T2D9_9ZZZZ</name>
<dbReference type="EMBL" id="NSIT01000683">
    <property type="protein sequence ID" value="PJE77374.1"/>
    <property type="molecule type" value="Genomic_DNA"/>
</dbReference>
<accession>A0A2H9T2D9</accession>
<organism evidence="1">
    <name type="scientific">invertebrate metagenome</name>
    <dbReference type="NCBI Taxonomy" id="1711999"/>
    <lineage>
        <taxon>unclassified sequences</taxon>
        <taxon>metagenomes</taxon>
        <taxon>organismal metagenomes</taxon>
    </lineage>
</organism>
<protein>
    <submittedName>
        <fullName evidence="1">Uncharacterized protein</fullName>
    </submittedName>
</protein>
<proteinExistence type="predicted"/>
<dbReference type="AlphaFoldDB" id="A0A2H9T2D9"/>
<evidence type="ECO:0000313" key="1">
    <source>
        <dbReference type="EMBL" id="PJE77374.1"/>
    </source>
</evidence>